<dbReference type="CDD" id="cd06259">
    <property type="entry name" value="YdcF-like"/>
    <property type="match status" value="1"/>
</dbReference>
<dbReference type="InterPro" id="IPR051599">
    <property type="entry name" value="Cell_Envelope_Assoc"/>
</dbReference>
<keyword evidence="1" id="KW-1133">Transmembrane helix</keyword>
<evidence type="ECO:0000256" key="1">
    <source>
        <dbReference type="SAM" id="Phobius"/>
    </source>
</evidence>
<dbReference type="Proteomes" id="UP001597299">
    <property type="component" value="Unassembled WGS sequence"/>
</dbReference>
<organism evidence="3 4">
    <name type="scientific">Ancylobacter oerskovii</name>
    <dbReference type="NCBI Taxonomy" id="459519"/>
    <lineage>
        <taxon>Bacteria</taxon>
        <taxon>Pseudomonadati</taxon>
        <taxon>Pseudomonadota</taxon>
        <taxon>Alphaproteobacteria</taxon>
        <taxon>Hyphomicrobiales</taxon>
        <taxon>Xanthobacteraceae</taxon>
        <taxon>Ancylobacter</taxon>
    </lineage>
</organism>
<comment type="caution">
    <text evidence="3">The sequence shown here is derived from an EMBL/GenBank/DDBJ whole genome shotgun (WGS) entry which is preliminary data.</text>
</comment>
<feature type="transmembrane region" description="Helical" evidence="1">
    <location>
        <begin position="26"/>
        <end position="50"/>
    </location>
</feature>
<dbReference type="RefSeq" id="WP_343207697.1">
    <property type="nucleotide sequence ID" value="NZ_JAHBGB010000023.1"/>
</dbReference>
<accession>A0ABW4YU55</accession>
<keyword evidence="4" id="KW-1185">Reference proteome</keyword>
<evidence type="ECO:0000259" key="2">
    <source>
        <dbReference type="Pfam" id="PF02698"/>
    </source>
</evidence>
<dbReference type="Pfam" id="PF02698">
    <property type="entry name" value="DUF218"/>
    <property type="match status" value="1"/>
</dbReference>
<keyword evidence="1" id="KW-0812">Transmembrane</keyword>
<protein>
    <submittedName>
        <fullName evidence="3">YdcF family protein</fullName>
    </submittedName>
</protein>
<keyword evidence="1" id="KW-0472">Membrane</keyword>
<evidence type="ECO:0000313" key="4">
    <source>
        <dbReference type="Proteomes" id="UP001597299"/>
    </source>
</evidence>
<dbReference type="PANTHER" id="PTHR30336:SF4">
    <property type="entry name" value="ENVELOPE BIOGENESIS FACTOR ELYC"/>
    <property type="match status" value="1"/>
</dbReference>
<dbReference type="EMBL" id="JBHUHD010000001">
    <property type="protein sequence ID" value="MFD2139690.1"/>
    <property type="molecule type" value="Genomic_DNA"/>
</dbReference>
<evidence type="ECO:0000313" key="3">
    <source>
        <dbReference type="EMBL" id="MFD2139690.1"/>
    </source>
</evidence>
<sequence>MTKSESAPFHRESAARPSRVRRLATIAAGLLAAMVLAFLAGFAAFLFCILGPSDRTGRTADGIVVLTGGADRVAEAANLLAEQRGRRLLITGVHPETTLVEIGRTVPVAQTVLDCCAELGRSALNTRGNAIETAEWAHRLGFRSLIVVTSGWHMPRALVEMGRAMPEIELLPYPVAGVARPGFSGVLASGRLLLLEYVKYLAAYVGIRPSPATTEELTALFPPHSPKSTT</sequence>
<dbReference type="PANTHER" id="PTHR30336">
    <property type="entry name" value="INNER MEMBRANE PROTEIN, PROBABLE PERMEASE"/>
    <property type="match status" value="1"/>
</dbReference>
<gene>
    <name evidence="3" type="ORF">ACFSNC_04725</name>
</gene>
<feature type="domain" description="DUF218" evidence="2">
    <location>
        <begin position="61"/>
        <end position="198"/>
    </location>
</feature>
<name>A0ABW4YU55_9HYPH</name>
<dbReference type="InterPro" id="IPR003848">
    <property type="entry name" value="DUF218"/>
</dbReference>
<proteinExistence type="predicted"/>
<reference evidence="4" key="1">
    <citation type="journal article" date="2019" name="Int. J. Syst. Evol. Microbiol.">
        <title>The Global Catalogue of Microorganisms (GCM) 10K type strain sequencing project: providing services to taxonomists for standard genome sequencing and annotation.</title>
        <authorList>
            <consortium name="The Broad Institute Genomics Platform"/>
            <consortium name="The Broad Institute Genome Sequencing Center for Infectious Disease"/>
            <person name="Wu L."/>
            <person name="Ma J."/>
        </authorList>
    </citation>
    <scope>NUCLEOTIDE SEQUENCE [LARGE SCALE GENOMIC DNA]</scope>
    <source>
        <strain evidence="4">CCM 7435</strain>
    </source>
</reference>